<dbReference type="EMBL" id="JBHUDP010000007">
    <property type="protein sequence ID" value="MFD1687027.1"/>
    <property type="molecule type" value="Genomic_DNA"/>
</dbReference>
<gene>
    <name evidence="2" type="ORF">ACFSAS_15560</name>
</gene>
<evidence type="ECO:0000313" key="2">
    <source>
        <dbReference type="EMBL" id="MFD1687027.1"/>
    </source>
</evidence>
<name>A0ABD6DXK9_9EURY</name>
<evidence type="ECO:0008006" key="4">
    <source>
        <dbReference type="Google" id="ProtNLM"/>
    </source>
</evidence>
<dbReference type="RefSeq" id="WP_256309133.1">
    <property type="nucleotide sequence ID" value="NZ_JANHAW010000004.1"/>
</dbReference>
<protein>
    <recommendedName>
        <fullName evidence="4">VWFA domain-containing protein</fullName>
    </recommendedName>
</protein>
<feature type="region of interest" description="Disordered" evidence="1">
    <location>
        <begin position="455"/>
        <end position="486"/>
    </location>
</feature>
<keyword evidence="3" id="KW-1185">Reference proteome</keyword>
<feature type="compositionally biased region" description="Basic and acidic residues" evidence="1">
    <location>
        <begin position="476"/>
        <end position="486"/>
    </location>
</feature>
<feature type="region of interest" description="Disordered" evidence="1">
    <location>
        <begin position="1815"/>
        <end position="1834"/>
    </location>
</feature>
<sequence>MNGDDSLQTEVAQARTALETAETDTRQATALLSELNAEIDDSSRGVGNEEEFHALTDEFQSLVETWEYTADWSIPDPFDDLEVESFEELFEELSESFEVWAEQPRGEVETAVARVTRLVRILRTAARELDAEEILEVLDGLTTAVGDRDTDRFDEHLERLERRLADQDLEDFEQIQRRIEVRYKNVRSALDPDRLRSALEGLEESYGGGDDEQVDRSLKRLGGAIDALESIADHHRDRLNALNARRAGQYPDDPASELPGLTDHQPVLLMPVRLETRFRTADEDEDTDGKLLVRTYPDDIHIDTHDRELTADEREWGLHFWRQVWWWANEDRATSELRPTHVPESIDQYVDLESLPDEADVRFEAIKERVWGQLVERFGDERAAWIKRVVAPEQKDAILAREDTGHVPEPDFERLARDAKRRPDAWTRPPRARLLPDRWVAFAYSDGEVLTARSRPIREPLGVGPDPDTIGATAHTDGERSERSADGVEALTGGEMDWMFDFETAKAVGMGLEIPLTAEHLDAGIDRLVVVGVKTSLDDDSSATRLRDLLDAHHYTDGLEVLSQGTPTNNTVEEASTFNSTVDPASSLGVECERPLVSTGDGSDGEIAARMLGIDPAQLGTGQPGEDHVFARVAGSGQTEQTNARHVNAGLWSATWGYFVPHMLLSRDHLSRWSDDAAETFLRHLEAYRRHFVRYVRARGPVPALRVGEQPYGVLPVTNLSEYEAIPELTESETTGRLGQRDGLVVPSIDETLVTQIQRLREAFEPGVRSVPTVDGGTDPIETFVDISSMAATASRHRVRELFGEYGILSLLTGDEYFTLEGIDPDLLENLDESTVALLRAYQEESRESELRDWLEGVASDLPTGHPGGTGSLPTPRIAKLVFRNRAAGPIESLVGDGSYDVMQSVLEDPVGVLRTWDSTDDGDTNPGMDALLDLLVYYALLQEYLMARARLGNFHYTDEDQSRLEPRGRDVWDVIPEAEWIVPDSGTRAWDKLDQPIPYELADHLDIPESTSFANTVRDYPEIDDAFADTREAITALQEVDTASLEQLLTETLDLASHRLDAWATSVATRRVSSIREHQTASEAGIHVGAYGVVENLEPSGDPASAGYLHAPSLPQATTAAVLRSGYQTHRGTERGELLSVDLSADRVRTALELVDGVRQGQPLGALLGYQFERRLHEHEHDLDQYIPTFRVVAPLVAGKGPLDDDTEQTASEDVVATRDVVDGVALNRSWREDAIPWGTNPGSETVALPVEGTPDFDAISEAFEGLEERIDAVRDVMTAEGLHQLVNGNPSRAGGSLDALSRGEAPPDLDVVETPRTGIGVTHRMLILFDGATNHDPVWESTPEAEIRATVEPNLNAFVGDLFGSPTRVCCLVEYEVTTSNGAAPDDSGTESEPARASTVVRLSELGLSPLDLLYLTEEPADARRSELEQRVVYHVLREGPDDVAPDGEISITFGPLDEWSAGPEPLGVDPVEDVSVGEVLEVASVARDLVTSGRAADAQDLALPEREADTTFTAVLGSRADTAQQQLADVQQRLKSIAPLFEAPPGNGSPIELLTELHEGVNAASGRLSRETLETIERELGSLSGEQLTYDISRLHEVVEHGLTLSRGADELLVRPAENQRIGGWAAAEPGSRISISVGGRRREVQHEEEATVGETGRFEASFDFTGVTTETEFTVTATLVDGVGTETAAASSRITAPGRVVRRYRPEHRQDDWIPGLRTVSALSSDFDSLATESVDLRSGLASVSAFDATSDEETFAAVVREAVTEVLAPEPRVQTSWERILDASITLPGFGSAPDDLDLWEQLSSLSEDYASDTPQVPPGADATSHPLFGRVSTPRGRAELQESLDELIDRLTTELSGFDAVLDTTVDVGRLESEGIEALRTALVRASYFGIHGSIPQSATGTSSDAATTLASQATSIVEEIADRLDQATSIGPPPQGDPGADHHRDRLGALLGESFVVLPPFEPPNKPELRETFTAANNETLQDGDVTNVETWFQRVARVRDQPRTLQRAFTYGESLGDLNRSHDPRLQTGQLPHRAADTWVGLPEAWPVADEDRRGGRLSLVAHLYDEVETGSAMAGFFVDEWVETVPAKSETTGLSFHFDRPSSRAPQSLLLAVPPSDEGWSLEALADSVEESLDLAKLRTVDPDALSEADVQDDHGLGHFLPALCFAENSGGIVGGPDTISIDFTETLPDPLQGFLVSGWTGETR</sequence>
<comment type="caution">
    <text evidence="2">The sequence shown here is derived from an EMBL/GenBank/DDBJ whole genome shotgun (WGS) entry which is preliminary data.</text>
</comment>
<reference evidence="2 3" key="1">
    <citation type="journal article" date="2019" name="Int. J. Syst. Evol. Microbiol.">
        <title>The Global Catalogue of Microorganisms (GCM) 10K type strain sequencing project: providing services to taxonomists for standard genome sequencing and annotation.</title>
        <authorList>
            <consortium name="The Broad Institute Genomics Platform"/>
            <consortium name="The Broad Institute Genome Sequencing Center for Infectious Disease"/>
            <person name="Wu L."/>
            <person name="Ma J."/>
        </authorList>
    </citation>
    <scope>NUCLEOTIDE SEQUENCE [LARGE SCALE GENOMIC DNA]</scope>
    <source>
        <strain evidence="2 3">CGMCC 1.10387</strain>
    </source>
</reference>
<evidence type="ECO:0000313" key="3">
    <source>
        <dbReference type="Proteomes" id="UP001597092"/>
    </source>
</evidence>
<evidence type="ECO:0000256" key="1">
    <source>
        <dbReference type="SAM" id="MobiDB-lite"/>
    </source>
</evidence>
<proteinExistence type="predicted"/>
<accession>A0ABD6DXK9</accession>
<dbReference type="Proteomes" id="UP001597092">
    <property type="component" value="Unassembled WGS sequence"/>
</dbReference>
<organism evidence="2 3">
    <name type="scientific">Halobellus litoreus</name>
    <dbReference type="NCBI Taxonomy" id="755310"/>
    <lineage>
        <taxon>Archaea</taxon>
        <taxon>Methanobacteriati</taxon>
        <taxon>Methanobacteriota</taxon>
        <taxon>Stenosarchaea group</taxon>
        <taxon>Halobacteria</taxon>
        <taxon>Halobacteriales</taxon>
        <taxon>Haloferacaceae</taxon>
        <taxon>Halobellus</taxon>
    </lineage>
</organism>